<comment type="caution">
    <text evidence="5">The sequence shown here is derived from an EMBL/GenBank/DDBJ whole genome shotgun (WGS) entry which is preliminary data.</text>
</comment>
<evidence type="ECO:0000313" key="6">
    <source>
        <dbReference type="Proteomes" id="UP001575181"/>
    </source>
</evidence>
<sequence length="200" mass="22436">MRNPDPKPGRRRFLGIAVRGRGAWPVQRWAVPSARSPWCPPARRAPCRCPIPRHASQTALLPFARGTTVAPREITMRHVAKAIAAYERTLVAGNSPFDRWWFEQGYDGRFAATLEKADIGAFKTPTLRNVAATGPYMHDGSMATLMEVVEFYNQGGNDNPYLDRRIRPLGLTEQQKEDLVAFLRALTSPRFREAAAENGF</sequence>
<dbReference type="GO" id="GO:0004601">
    <property type="term" value="F:peroxidase activity"/>
    <property type="evidence" value="ECO:0007669"/>
    <property type="project" value="UniProtKB-KW"/>
</dbReference>
<dbReference type="Gene3D" id="1.10.760.10">
    <property type="entry name" value="Cytochrome c-like domain"/>
    <property type="match status" value="2"/>
</dbReference>
<reference evidence="5 6" key="1">
    <citation type="submission" date="2024-08" db="EMBL/GenBank/DDBJ databases">
        <title>Whole-genome sequencing of halo(alkali)philic microorganisms from hypersaline lakes.</title>
        <authorList>
            <person name="Sorokin D.Y."/>
            <person name="Merkel A.Y."/>
            <person name="Messina E."/>
            <person name="Yakimov M."/>
        </authorList>
    </citation>
    <scope>NUCLEOTIDE SEQUENCE [LARGE SCALE GENOMIC DNA]</scope>
    <source>
        <strain evidence="5 6">Cl-TMA</strain>
    </source>
</reference>
<evidence type="ECO:0000313" key="5">
    <source>
        <dbReference type="EMBL" id="MFA9459453.1"/>
    </source>
</evidence>
<dbReference type="SUPFAM" id="SSF46626">
    <property type="entry name" value="Cytochrome c"/>
    <property type="match status" value="1"/>
</dbReference>
<name>A0ABV4TQF3_9GAMM</name>
<dbReference type="PANTHER" id="PTHR30600:SF10">
    <property type="entry name" value="BLL6722 PROTEIN"/>
    <property type="match status" value="1"/>
</dbReference>
<dbReference type="Proteomes" id="UP001575181">
    <property type="component" value="Unassembled WGS sequence"/>
</dbReference>
<keyword evidence="5" id="KW-0575">Peroxidase</keyword>
<keyword evidence="2" id="KW-0732">Signal</keyword>
<keyword evidence="6" id="KW-1185">Reference proteome</keyword>
<dbReference type="InterPro" id="IPR004852">
    <property type="entry name" value="Di-haem_cyt_c_peroxidsae"/>
</dbReference>
<gene>
    <name evidence="5" type="ORF">ACERLL_01265</name>
</gene>
<dbReference type="InterPro" id="IPR036909">
    <property type="entry name" value="Cyt_c-like_dom_sf"/>
</dbReference>
<keyword evidence="3" id="KW-0560">Oxidoreductase</keyword>
<proteinExistence type="predicted"/>
<dbReference type="RefSeq" id="WP_373654238.1">
    <property type="nucleotide sequence ID" value="NZ_JBGUAW010000001.1"/>
</dbReference>
<organism evidence="5 6">
    <name type="scientific">Thiohalorhabdus methylotrophus</name>
    <dbReference type="NCBI Taxonomy" id="3242694"/>
    <lineage>
        <taxon>Bacteria</taxon>
        <taxon>Pseudomonadati</taxon>
        <taxon>Pseudomonadota</taxon>
        <taxon>Gammaproteobacteria</taxon>
        <taxon>Thiohalorhabdales</taxon>
        <taxon>Thiohalorhabdaceae</taxon>
        <taxon>Thiohalorhabdus</taxon>
    </lineage>
</organism>
<comment type="subcellular location">
    <subcellularLocation>
        <location evidence="1">Cell envelope</location>
    </subcellularLocation>
</comment>
<dbReference type="InterPro" id="IPR051395">
    <property type="entry name" value="Cytochrome_c_Peroxidase/MauG"/>
</dbReference>
<feature type="domain" description="Di-haem cytochrome c peroxidase" evidence="4">
    <location>
        <begin position="71"/>
        <end position="101"/>
    </location>
</feature>
<dbReference type="Pfam" id="PF03150">
    <property type="entry name" value="CCP_MauG"/>
    <property type="match status" value="1"/>
</dbReference>
<protein>
    <submittedName>
        <fullName evidence="5">Cytochrome-c peroxidase</fullName>
    </submittedName>
</protein>
<evidence type="ECO:0000256" key="1">
    <source>
        <dbReference type="ARBA" id="ARBA00004196"/>
    </source>
</evidence>
<accession>A0ABV4TQF3</accession>
<dbReference type="PANTHER" id="PTHR30600">
    <property type="entry name" value="CYTOCHROME C PEROXIDASE-RELATED"/>
    <property type="match status" value="1"/>
</dbReference>
<evidence type="ECO:0000259" key="4">
    <source>
        <dbReference type="Pfam" id="PF03150"/>
    </source>
</evidence>
<dbReference type="EMBL" id="JBGUAW010000001">
    <property type="protein sequence ID" value="MFA9459453.1"/>
    <property type="molecule type" value="Genomic_DNA"/>
</dbReference>
<evidence type="ECO:0000256" key="3">
    <source>
        <dbReference type="ARBA" id="ARBA00023002"/>
    </source>
</evidence>
<evidence type="ECO:0000256" key="2">
    <source>
        <dbReference type="ARBA" id="ARBA00022729"/>
    </source>
</evidence>